<comment type="caution">
    <text evidence="3">The sequence shown here is derived from an EMBL/GenBank/DDBJ whole genome shotgun (WGS) entry which is preliminary data.</text>
</comment>
<accession>A0A2W0H638</accession>
<dbReference type="Proteomes" id="UP000248066">
    <property type="component" value="Unassembled WGS sequence"/>
</dbReference>
<keyword evidence="2" id="KW-0472">Membrane</keyword>
<keyword evidence="4" id="KW-1185">Reference proteome</keyword>
<dbReference type="EMBL" id="PDOF01000004">
    <property type="protein sequence ID" value="PYZ95580.1"/>
    <property type="molecule type" value="Genomic_DNA"/>
</dbReference>
<keyword evidence="3" id="KW-0282">Flagellum</keyword>
<reference evidence="3 4" key="1">
    <citation type="submission" date="2017-10" db="EMBL/GenBank/DDBJ databases">
        <title>Bacillus sp. nov., a halophilic bacterium isolated from a Yangshapao Lake.</title>
        <authorList>
            <person name="Wang H."/>
        </authorList>
    </citation>
    <scope>NUCLEOTIDE SEQUENCE [LARGE SCALE GENOMIC DNA]</scope>
    <source>
        <strain evidence="3 4">YSP-3</strain>
    </source>
</reference>
<gene>
    <name evidence="3" type="ORF">CR205_18810</name>
</gene>
<keyword evidence="3" id="KW-0966">Cell projection</keyword>
<proteinExistence type="predicted"/>
<evidence type="ECO:0000313" key="4">
    <source>
        <dbReference type="Proteomes" id="UP000248066"/>
    </source>
</evidence>
<dbReference type="OrthoDB" id="2971941at2"/>
<feature type="region of interest" description="Disordered" evidence="1">
    <location>
        <begin position="97"/>
        <end position="117"/>
    </location>
</feature>
<organism evidence="3 4">
    <name type="scientific">Alteribacter lacisalsi</name>
    <dbReference type="NCBI Taxonomy" id="2045244"/>
    <lineage>
        <taxon>Bacteria</taxon>
        <taxon>Bacillati</taxon>
        <taxon>Bacillota</taxon>
        <taxon>Bacilli</taxon>
        <taxon>Bacillales</taxon>
        <taxon>Bacillaceae</taxon>
        <taxon>Alteribacter</taxon>
    </lineage>
</organism>
<name>A0A2W0H638_9BACI</name>
<protein>
    <submittedName>
        <fullName evidence="3">Flagellar basal body rod protein</fullName>
    </submittedName>
</protein>
<sequence>MKKFLLFCAGLVALAVLLANLGPMILLAVSVWLTYIIFNQFVKTVSTAGKVWWVIAGLIVVSIGVANSFSVIGLAALAALYFIWNNWNSDRDTVLNKPSEEEDPFTSFEKQWADMNR</sequence>
<evidence type="ECO:0000313" key="3">
    <source>
        <dbReference type="EMBL" id="PYZ95580.1"/>
    </source>
</evidence>
<keyword evidence="2" id="KW-1133">Transmembrane helix</keyword>
<evidence type="ECO:0000256" key="1">
    <source>
        <dbReference type="SAM" id="MobiDB-lite"/>
    </source>
</evidence>
<dbReference type="AlphaFoldDB" id="A0A2W0H638"/>
<keyword evidence="2" id="KW-0812">Transmembrane</keyword>
<evidence type="ECO:0000256" key="2">
    <source>
        <dbReference type="SAM" id="Phobius"/>
    </source>
</evidence>
<keyword evidence="3" id="KW-0969">Cilium</keyword>
<feature type="transmembrane region" description="Helical" evidence="2">
    <location>
        <begin position="52"/>
        <end position="83"/>
    </location>
</feature>
<dbReference type="RefSeq" id="WP_110521704.1">
    <property type="nucleotide sequence ID" value="NZ_PDOF01000004.1"/>
</dbReference>